<evidence type="ECO:0000256" key="24">
    <source>
        <dbReference type="SAM" id="MobiDB-lite"/>
    </source>
</evidence>
<dbReference type="FunFam" id="1.10.510.10:FF:000150">
    <property type="entry name" value="Protein kinase C, theta"/>
    <property type="match status" value="1"/>
</dbReference>
<keyword evidence="7 20" id="KW-0723">Serine/threonine-protein kinase</keyword>
<dbReference type="PROSITE" id="PS00107">
    <property type="entry name" value="PROTEIN_KINASE_ATP"/>
    <property type="match status" value="1"/>
</dbReference>
<dbReference type="GO" id="GO:0035556">
    <property type="term" value="P:intracellular signal transduction"/>
    <property type="evidence" value="ECO:0000318"/>
    <property type="project" value="GO_Central"/>
</dbReference>
<dbReference type="Pfam" id="PF00069">
    <property type="entry name" value="Pkinase"/>
    <property type="match status" value="1"/>
</dbReference>
<keyword evidence="14 20" id="KW-0418">Kinase</keyword>
<dbReference type="InterPro" id="IPR008271">
    <property type="entry name" value="Ser/Thr_kinase_AS"/>
</dbReference>
<evidence type="ECO:0000313" key="30">
    <source>
        <dbReference type="RefSeq" id="XP_009298660.1"/>
    </source>
</evidence>
<evidence type="ECO:0000256" key="9">
    <source>
        <dbReference type="ARBA" id="ARBA00022679"/>
    </source>
</evidence>
<keyword evidence="6" id="KW-0963">Cytoplasm</keyword>
<dbReference type="Pfam" id="PF00130">
    <property type="entry name" value="C1_1"/>
    <property type="match status" value="2"/>
</dbReference>
<evidence type="ECO:0000259" key="25">
    <source>
        <dbReference type="PROSITE" id="PS50011"/>
    </source>
</evidence>
<dbReference type="Pfam" id="PF00433">
    <property type="entry name" value="Pkinase_C"/>
    <property type="match status" value="1"/>
</dbReference>
<dbReference type="GO" id="GO:0005737">
    <property type="term" value="C:cytoplasm"/>
    <property type="evidence" value="ECO:0007669"/>
    <property type="project" value="UniProtKB-SubCell"/>
</dbReference>
<evidence type="ECO:0000256" key="4">
    <source>
        <dbReference type="ARBA" id="ARBA00012429"/>
    </source>
</evidence>
<dbReference type="PROSITE" id="PS50011">
    <property type="entry name" value="PROTEIN_KINASE_DOM"/>
    <property type="match status" value="1"/>
</dbReference>
<evidence type="ECO:0000256" key="15">
    <source>
        <dbReference type="ARBA" id="ARBA00022833"/>
    </source>
</evidence>
<dbReference type="FunFam" id="2.60.40.150:FF:000049">
    <property type="entry name" value="Protein kinase C delta type"/>
    <property type="match status" value="1"/>
</dbReference>
<evidence type="ECO:0000259" key="26">
    <source>
        <dbReference type="PROSITE" id="PS50081"/>
    </source>
</evidence>
<dbReference type="EC" id="2.7.11.13" evidence="4 20"/>
<dbReference type="GO" id="GO:0005524">
    <property type="term" value="F:ATP binding"/>
    <property type="evidence" value="ECO:0007669"/>
    <property type="project" value="UniProtKB-UniRule"/>
</dbReference>
<feature type="domain" description="AGC-kinase C-terminal" evidence="27">
    <location>
        <begin position="647"/>
        <end position="718"/>
    </location>
</feature>
<dbReference type="PROSITE" id="PS50081">
    <property type="entry name" value="ZF_DAG_PE_2"/>
    <property type="match status" value="2"/>
</dbReference>
<keyword evidence="8" id="KW-0597">Phosphoprotein</keyword>
<dbReference type="RefSeq" id="XP_009298659.1">
    <property type="nucleotide sequence ID" value="XM_009300384.4"/>
</dbReference>
<dbReference type="SUPFAM" id="SSF49562">
    <property type="entry name" value="C2 domain (Calcium/lipid-binding domain, CaLB)"/>
    <property type="match status" value="1"/>
</dbReference>
<evidence type="ECO:0000256" key="12">
    <source>
        <dbReference type="ARBA" id="ARBA00022741"/>
    </source>
</evidence>
<dbReference type="PROSITE" id="PS51285">
    <property type="entry name" value="AGC_KINASE_CTER"/>
    <property type="match status" value="1"/>
</dbReference>
<dbReference type="PROSITE" id="PS00108">
    <property type="entry name" value="PROTEIN_KINASE_ST"/>
    <property type="match status" value="1"/>
</dbReference>
<dbReference type="InterPro" id="IPR017892">
    <property type="entry name" value="Pkinase_C"/>
</dbReference>
<name>A0A8M3B909_DANRE</name>
<dbReference type="GO" id="GO:0004674">
    <property type="term" value="F:protein serine/threonine kinase activity"/>
    <property type="evidence" value="ECO:0000318"/>
    <property type="project" value="GO_Central"/>
</dbReference>
<dbReference type="PIRSF" id="PIRSF000551">
    <property type="entry name" value="PKC_delta"/>
    <property type="match status" value="1"/>
</dbReference>
<dbReference type="FunFam" id="3.30.60.20:FF:000003">
    <property type="entry name" value="Protein kinase C delta"/>
    <property type="match status" value="1"/>
</dbReference>
<evidence type="ECO:0000256" key="13">
    <source>
        <dbReference type="ARBA" id="ARBA00022771"/>
    </source>
</evidence>
<evidence type="ECO:0000256" key="6">
    <source>
        <dbReference type="ARBA" id="ARBA00022490"/>
    </source>
</evidence>
<dbReference type="PANTHER" id="PTHR24351">
    <property type="entry name" value="RIBOSOMAL PROTEIN S6 KINASE"/>
    <property type="match status" value="1"/>
</dbReference>
<evidence type="ECO:0000313" key="32">
    <source>
        <dbReference type="ZFIN" id="ZDB-GENE-041210-195"/>
    </source>
</evidence>
<dbReference type="Proteomes" id="UP000000437">
    <property type="component" value="Chromosome 4"/>
</dbReference>
<dbReference type="InterPro" id="IPR002219">
    <property type="entry name" value="PKC_DAG/PE"/>
</dbReference>
<dbReference type="SMART" id="SM00109">
    <property type="entry name" value="C1"/>
    <property type="match status" value="2"/>
</dbReference>
<dbReference type="SMART" id="SM00133">
    <property type="entry name" value="S_TK_X"/>
    <property type="match status" value="1"/>
</dbReference>
<dbReference type="InterPro" id="IPR017441">
    <property type="entry name" value="Protein_kinase_ATP_BS"/>
</dbReference>
<keyword evidence="11" id="KW-0677">Repeat</keyword>
<evidence type="ECO:0000256" key="23">
    <source>
        <dbReference type="PROSITE-ProRule" id="PRU10141"/>
    </source>
</evidence>
<feature type="binding site" evidence="22">
    <location>
        <begin position="398"/>
        <end position="406"/>
    </location>
    <ligand>
        <name>ATP</name>
        <dbReference type="ChEBI" id="CHEBI:30616"/>
    </ligand>
</feature>
<evidence type="ECO:0000256" key="8">
    <source>
        <dbReference type="ARBA" id="ARBA00022553"/>
    </source>
</evidence>
<keyword evidence="15" id="KW-0862">Zinc</keyword>
<evidence type="ECO:0000313" key="29">
    <source>
        <dbReference type="RefSeq" id="XP_009298659.1"/>
    </source>
</evidence>
<dbReference type="ZFIN" id="ZDB-GENE-041210-195">
    <property type="gene designation" value="prkcq"/>
</dbReference>
<evidence type="ECO:0000256" key="14">
    <source>
        <dbReference type="ARBA" id="ARBA00022777"/>
    </source>
</evidence>
<dbReference type="Gene3D" id="2.60.40.150">
    <property type="entry name" value="C2 domain"/>
    <property type="match status" value="1"/>
</dbReference>
<reference evidence="28" key="1">
    <citation type="journal article" date="2013" name="Nature">
        <title>The zebrafish reference genome sequence and its relationship to the human genome.</title>
        <authorList>
            <consortium name="Genome Reference Consortium Zebrafish"/>
            <person name="Howe K."/>
            <person name="Clark M.D."/>
            <person name="Torroja C.F."/>
            <person name="Torrance J."/>
            <person name="Berthelot C."/>
            <person name="Muffato M."/>
            <person name="Collins J.E."/>
            <person name="Humphray S."/>
            <person name="McLaren K."/>
            <person name="Matthews L."/>
            <person name="McLaren S."/>
            <person name="Sealy I."/>
            <person name="Caccamo M."/>
            <person name="Churcher C."/>
            <person name="Scott C."/>
            <person name="Barrett J.C."/>
            <person name="Koch R."/>
            <person name="Rauch G.J."/>
            <person name="White S."/>
            <person name="Chow W."/>
            <person name="Kilian B."/>
            <person name="Quintais L.T."/>
            <person name="Guerra-Assuncao J.A."/>
            <person name="Zhou Y."/>
            <person name="Gu Y."/>
            <person name="Yen J."/>
            <person name="Vogel J.H."/>
            <person name="Eyre T."/>
            <person name="Redmond S."/>
            <person name="Banerjee R."/>
            <person name="Chi J."/>
            <person name="Fu B."/>
            <person name="Langley E."/>
            <person name="Maguire S.F."/>
            <person name="Laird G.K."/>
            <person name="Lloyd D."/>
            <person name="Kenyon E."/>
            <person name="Donaldson S."/>
            <person name="Sehra H."/>
            <person name="Almeida-King J."/>
            <person name="Loveland J."/>
            <person name="Trevanion S."/>
            <person name="Jones M."/>
            <person name="Quail M."/>
            <person name="Willey D."/>
            <person name="Hunt A."/>
            <person name="Burton J."/>
            <person name="Sims S."/>
            <person name="McLay K."/>
            <person name="Plumb B."/>
            <person name="Davis J."/>
            <person name="Clee C."/>
            <person name="Oliver K."/>
            <person name="Clark R."/>
            <person name="Riddle C."/>
            <person name="Elliot D."/>
            <person name="Eliott D."/>
            <person name="Threadgold G."/>
            <person name="Harden G."/>
            <person name="Ware D."/>
            <person name="Begum S."/>
            <person name="Mortimore B."/>
            <person name="Mortimer B."/>
            <person name="Kerry G."/>
            <person name="Heath P."/>
            <person name="Phillimore B."/>
            <person name="Tracey A."/>
            <person name="Corby N."/>
            <person name="Dunn M."/>
            <person name="Johnson C."/>
            <person name="Wood J."/>
            <person name="Clark S."/>
            <person name="Pelan S."/>
            <person name="Griffiths G."/>
            <person name="Smith M."/>
            <person name="Glithero R."/>
            <person name="Howden P."/>
            <person name="Barker N."/>
            <person name="Lloyd C."/>
            <person name="Stevens C."/>
            <person name="Harley J."/>
            <person name="Holt K."/>
            <person name="Panagiotidis G."/>
            <person name="Lovell J."/>
            <person name="Beasley H."/>
            <person name="Henderson C."/>
            <person name="Gordon D."/>
            <person name="Auger K."/>
            <person name="Wright D."/>
            <person name="Collins J."/>
            <person name="Raisen C."/>
            <person name="Dyer L."/>
            <person name="Leung K."/>
            <person name="Robertson L."/>
            <person name="Ambridge K."/>
            <person name="Leongamornlert D."/>
            <person name="McGuire S."/>
            <person name="Gilderthorp R."/>
            <person name="Griffiths C."/>
            <person name="Manthravadi D."/>
            <person name="Nichol S."/>
            <person name="Barker G."/>
            <person name="Whitehead S."/>
            <person name="Kay M."/>
            <person name="Brown J."/>
            <person name="Murnane C."/>
            <person name="Gray E."/>
            <person name="Humphries M."/>
            <person name="Sycamore N."/>
            <person name="Barker D."/>
            <person name="Saunders D."/>
            <person name="Wallis J."/>
            <person name="Babbage A."/>
            <person name="Hammond S."/>
            <person name="Mashreghi-Mohammadi M."/>
            <person name="Barr L."/>
            <person name="Martin S."/>
            <person name="Wray P."/>
            <person name="Ellington A."/>
            <person name="Matthews N."/>
            <person name="Ellwood M."/>
            <person name="Woodmansey R."/>
            <person name="Clark G."/>
            <person name="Cooper J."/>
            <person name="Cooper J."/>
            <person name="Tromans A."/>
            <person name="Grafham D."/>
            <person name="Skuce C."/>
            <person name="Pandian R."/>
            <person name="Andrews R."/>
            <person name="Harrison E."/>
            <person name="Kimberley A."/>
            <person name="Garnett J."/>
            <person name="Fosker N."/>
            <person name="Hall R."/>
            <person name="Garner P."/>
            <person name="Kelly D."/>
            <person name="Bird C."/>
            <person name="Palmer S."/>
            <person name="Gehring I."/>
            <person name="Berger A."/>
            <person name="Dooley C.M."/>
            <person name="Ersan-Urun Z."/>
            <person name="Eser C."/>
            <person name="Geiger H."/>
            <person name="Geisler M."/>
            <person name="Karotki L."/>
            <person name="Kirn A."/>
            <person name="Konantz J."/>
            <person name="Konantz M."/>
            <person name="Oberlander M."/>
            <person name="Rudolph-Geiger S."/>
            <person name="Teucke M."/>
            <person name="Lanz C."/>
            <person name="Raddatz G."/>
            <person name="Osoegawa K."/>
            <person name="Zhu B."/>
            <person name="Rapp A."/>
            <person name="Widaa S."/>
            <person name="Langford C."/>
            <person name="Yang F."/>
            <person name="Schuster S.C."/>
            <person name="Carter N.P."/>
            <person name="Harrow J."/>
            <person name="Ning Z."/>
            <person name="Herrero J."/>
            <person name="Searle S.M."/>
            <person name="Enright A."/>
            <person name="Geisler R."/>
            <person name="Plasterk R.H."/>
            <person name="Lee C."/>
            <person name="Westerfield M."/>
            <person name="de Jong P.J."/>
            <person name="Zon L.I."/>
            <person name="Postlethwait J.H."/>
            <person name="Nusslein-Volhard C."/>
            <person name="Hubbard T.J."/>
            <person name="Roest Crollius H."/>
            <person name="Rogers J."/>
            <person name="Stemple D.L."/>
        </authorList>
    </citation>
    <scope>NUCLEOTIDE SEQUENCE [LARGE SCALE GENOMIC DNA]</scope>
    <source>
        <strain evidence="28">Tuebingen</strain>
    </source>
</reference>
<dbReference type="FunFam" id="3.30.200.20:FF:000360">
    <property type="entry name" value="Protein kinase C"/>
    <property type="match status" value="1"/>
</dbReference>
<evidence type="ECO:0000256" key="19">
    <source>
        <dbReference type="ARBA" id="ARBA00047470"/>
    </source>
</evidence>
<feature type="active site" description="Proton acceptor" evidence="21">
    <location>
        <position position="516"/>
    </location>
</feature>
<dbReference type="InterPro" id="IPR046349">
    <property type="entry name" value="C1-like_sf"/>
</dbReference>
<dbReference type="AlphaFoldDB" id="A0A8M3B909"/>
<evidence type="ECO:0000256" key="3">
    <source>
        <dbReference type="ARBA" id="ARBA00005490"/>
    </source>
</evidence>
<dbReference type="CDD" id="cd20837">
    <property type="entry name" value="C1_nPKC_theta-like_rpt2"/>
    <property type="match status" value="1"/>
</dbReference>
<evidence type="ECO:0000256" key="18">
    <source>
        <dbReference type="ARBA" id="ARBA00047272"/>
    </source>
</evidence>
<feature type="domain" description="Phorbol-ester/DAG-type" evidence="26">
    <location>
        <begin position="237"/>
        <end position="287"/>
    </location>
</feature>
<evidence type="ECO:0000256" key="22">
    <source>
        <dbReference type="PIRSR" id="PIRSR000551-51"/>
    </source>
</evidence>
<dbReference type="CDD" id="cd05619">
    <property type="entry name" value="STKc_nPKC_theta"/>
    <property type="match status" value="1"/>
</dbReference>
<dbReference type="InterPro" id="IPR035892">
    <property type="entry name" value="C2_domain_sf"/>
</dbReference>
<dbReference type="InterPro" id="IPR000719">
    <property type="entry name" value="Prot_kinase_dom"/>
</dbReference>
<comment type="catalytic activity">
    <reaction evidence="18 20">
        <text>L-threonyl-[protein] + ATP = O-phospho-L-threonyl-[protein] + ADP + H(+)</text>
        <dbReference type="Rhea" id="RHEA:46608"/>
        <dbReference type="Rhea" id="RHEA-COMP:11060"/>
        <dbReference type="Rhea" id="RHEA-COMP:11605"/>
        <dbReference type="ChEBI" id="CHEBI:15378"/>
        <dbReference type="ChEBI" id="CHEBI:30013"/>
        <dbReference type="ChEBI" id="CHEBI:30616"/>
        <dbReference type="ChEBI" id="CHEBI:61977"/>
        <dbReference type="ChEBI" id="CHEBI:456216"/>
        <dbReference type="EC" id="2.7.11.13"/>
    </reaction>
</comment>
<dbReference type="Gene3D" id="3.30.60.20">
    <property type="match status" value="2"/>
</dbReference>
<comment type="subcellular location">
    <subcellularLocation>
        <location evidence="1">Cell membrane</location>
        <topology evidence="1">Peripheral membrane protein</topology>
    </subcellularLocation>
    <subcellularLocation>
        <location evidence="2">Cytoplasm</location>
    </subcellularLocation>
</comment>
<evidence type="ECO:0000256" key="2">
    <source>
        <dbReference type="ARBA" id="ARBA00004496"/>
    </source>
</evidence>
<evidence type="ECO:0000256" key="21">
    <source>
        <dbReference type="PIRSR" id="PIRSR000551-50"/>
    </source>
</evidence>
<feature type="binding site" evidence="22 23">
    <location>
        <position position="421"/>
    </location>
    <ligand>
        <name>ATP</name>
        <dbReference type="ChEBI" id="CHEBI:30616"/>
    </ligand>
</feature>
<dbReference type="GO" id="GO:0008270">
    <property type="term" value="F:zinc ion binding"/>
    <property type="evidence" value="ECO:0007669"/>
    <property type="project" value="UniProtKB-KW"/>
</dbReference>
<dbReference type="PROSITE" id="PS00479">
    <property type="entry name" value="ZF_DAG_PE_1"/>
    <property type="match status" value="1"/>
</dbReference>
<evidence type="ECO:0000256" key="7">
    <source>
        <dbReference type="ARBA" id="ARBA00022527"/>
    </source>
</evidence>
<feature type="region of interest" description="Disordered" evidence="24">
    <location>
        <begin position="304"/>
        <end position="378"/>
    </location>
</feature>
<keyword evidence="12 20" id="KW-0547">Nucleotide-binding</keyword>
<dbReference type="CDD" id="cd20834">
    <property type="entry name" value="C1_nPKC_theta-like_rpt1"/>
    <property type="match status" value="1"/>
</dbReference>
<dbReference type="GO" id="GO:0001772">
    <property type="term" value="C:immunological synapse"/>
    <property type="evidence" value="ECO:0000314"/>
    <property type="project" value="ZFIN"/>
</dbReference>
<dbReference type="InterPro" id="IPR034668">
    <property type="entry name" value="nPKC_theta"/>
</dbReference>
<evidence type="ECO:0000256" key="5">
    <source>
        <dbReference type="ARBA" id="ARBA00022475"/>
    </source>
</evidence>
<evidence type="ECO:0000313" key="31">
    <source>
        <dbReference type="RefSeq" id="XP_068075734.1"/>
    </source>
</evidence>
<dbReference type="FunFam" id="3.30.60.20:FF:000008">
    <property type="entry name" value="Protein kinase C theta"/>
    <property type="match status" value="1"/>
</dbReference>
<protein>
    <recommendedName>
        <fullName evidence="4 20">Protein kinase C</fullName>
        <ecNumber evidence="4 20">2.7.11.13</ecNumber>
    </recommendedName>
</protein>
<keyword evidence="13" id="KW-0863">Zinc-finger</keyword>
<keyword evidence="16 20" id="KW-0067">ATP-binding</keyword>
<sequence>MSPFLRIAFSSFEMDPGLAYHEEVLNPYCAVYMKEAVETEKGQVYKQKRPTMYPPWSSTFDAHVHKGRVMHVVVKDKTAELKTEATVQLDTLASRCKKENGKLEIWVELKPQGRLLMEARYFLERSDAAGHGEGDGETEREKEGVFALHHRRGAIKQAKVHVVKCHEFTATFFPQPTFCSVCKEFVWGLNKQGYQCRQCNAAIHKKCIDKVIAKCTGSAVNSKETMIHKERFKIDMPHRFKVYNYMSPTFCEHCGTLLWGLARQGLKCEECGMNVHHKCQKKVANLCGVNQKLMAEALAMIESTQQQARSSRDTETVGREGPVSADQPGVIREPSGRLAISPLTPAPPLPRKEHQGISWDSPADGRRPSLEEPEPLYATPRKEHHKFTIDSFILHKMLGKGSFGKVFLAELKGSGQFFAVKALKKDVVLMDDDVECTMVERRVLSLAWDHPFLTHLYCTFQTKENLFFVMEYLNGGDLMFHIQTCHRFDLPRSTFYAAEIICGLQFLHSKGIVYRDLKLDNILLDTDGHIKIADFGMCKENIIGEARTCTFCGTPDYIAPEILLGQKYGTSVDWWSFGVLLYEMLIGQSPFHGHDEEELFQSIRTDDPCYPRWLTRDARDILVKLFVREPERRLGVKGNIRQHPFFRETDWSALEERQVEPPFKPTVKSANDCSNFDKEFINEKPRLSVTDRMMINSMDQSMFENFSFINPIMTRLKSP</sequence>
<keyword evidence="17" id="KW-0472">Membrane</keyword>
<evidence type="ECO:0000256" key="1">
    <source>
        <dbReference type="ARBA" id="ARBA00004202"/>
    </source>
</evidence>
<dbReference type="Pfam" id="PF21494">
    <property type="entry name" value="PKC_C2"/>
    <property type="match status" value="1"/>
</dbReference>
<keyword evidence="28" id="KW-1185">Reference proteome</keyword>
<evidence type="ECO:0000259" key="27">
    <source>
        <dbReference type="PROSITE" id="PS51285"/>
    </source>
</evidence>
<dbReference type="InterPro" id="IPR020454">
    <property type="entry name" value="DAG/PE-bd"/>
</dbReference>
<evidence type="ECO:0000256" key="10">
    <source>
        <dbReference type="ARBA" id="ARBA00022723"/>
    </source>
</evidence>
<keyword evidence="5" id="KW-1003">Cell membrane</keyword>
<dbReference type="InterPro" id="IPR014376">
    <property type="entry name" value="Prot_kin_PKC_delta"/>
</dbReference>
<evidence type="ECO:0000256" key="20">
    <source>
        <dbReference type="PIRNR" id="PIRNR000551"/>
    </source>
</evidence>
<evidence type="ECO:0000256" key="17">
    <source>
        <dbReference type="ARBA" id="ARBA00023136"/>
    </source>
</evidence>
<dbReference type="GO" id="GO:0004697">
    <property type="term" value="F:diacylglycerol-dependent serine/threonine kinase activity"/>
    <property type="evidence" value="ECO:0007669"/>
    <property type="project" value="UniProtKB-EC"/>
</dbReference>
<dbReference type="CTD" id="5588"/>
<reference evidence="29 30" key="2">
    <citation type="submission" date="2025-04" db="UniProtKB">
        <authorList>
            <consortium name="RefSeq"/>
        </authorList>
    </citation>
    <scope>IDENTIFICATION</scope>
    <source>
        <strain evidence="29 30">Tuebingen</strain>
    </source>
</reference>
<feature type="domain" description="Protein kinase" evidence="25">
    <location>
        <begin position="392"/>
        <end position="646"/>
    </location>
</feature>
<evidence type="ECO:0000313" key="28">
    <source>
        <dbReference type="Proteomes" id="UP000000437"/>
    </source>
</evidence>
<dbReference type="GeneID" id="555521"/>
<evidence type="ECO:0000256" key="16">
    <source>
        <dbReference type="ARBA" id="ARBA00022840"/>
    </source>
</evidence>
<dbReference type="AGR" id="ZFIN:ZDB-GENE-041210-195"/>
<evidence type="ECO:0000256" key="11">
    <source>
        <dbReference type="ARBA" id="ARBA00022737"/>
    </source>
</evidence>
<accession>A0A8M3B909</accession>
<dbReference type="SUPFAM" id="SSF56112">
    <property type="entry name" value="Protein kinase-like (PK-like)"/>
    <property type="match status" value="1"/>
</dbReference>
<comment type="catalytic activity">
    <reaction evidence="19">
        <text>L-seryl-[protein] + ATP = O-phospho-L-seryl-[protein] + ADP + H(+)</text>
        <dbReference type="Rhea" id="RHEA:17989"/>
        <dbReference type="Rhea" id="RHEA-COMP:9863"/>
        <dbReference type="Rhea" id="RHEA-COMP:11604"/>
        <dbReference type="ChEBI" id="CHEBI:15378"/>
        <dbReference type="ChEBI" id="CHEBI:29999"/>
        <dbReference type="ChEBI" id="CHEBI:30616"/>
        <dbReference type="ChEBI" id="CHEBI:83421"/>
        <dbReference type="ChEBI" id="CHEBI:456216"/>
        <dbReference type="EC" id="2.7.11.13"/>
    </reaction>
</comment>
<dbReference type="Gene3D" id="1.10.510.10">
    <property type="entry name" value="Transferase(Phosphotransferase) domain 1"/>
    <property type="match status" value="1"/>
</dbReference>
<dbReference type="InterPro" id="IPR000961">
    <property type="entry name" value="AGC-kinase_C"/>
</dbReference>
<dbReference type="RefSeq" id="XP_009298660.1">
    <property type="nucleotide sequence ID" value="XM_009300385.4"/>
</dbReference>
<dbReference type="SMART" id="SM00220">
    <property type="entry name" value="S_TKc"/>
    <property type="match status" value="1"/>
</dbReference>
<dbReference type="SUPFAM" id="SSF57889">
    <property type="entry name" value="Cysteine-rich domain"/>
    <property type="match status" value="2"/>
</dbReference>
<keyword evidence="10" id="KW-0479">Metal-binding</keyword>
<gene>
    <name evidence="29 30 31 32" type="primary">prkcq</name>
    <name evidence="29 30 31" type="synonym">si:ch211-239o15.1</name>
</gene>
<dbReference type="InterPro" id="IPR011009">
    <property type="entry name" value="Kinase-like_dom_sf"/>
</dbReference>
<dbReference type="Gene3D" id="3.30.200.20">
    <property type="entry name" value="Phosphorylase Kinase, domain 1"/>
    <property type="match status" value="1"/>
</dbReference>
<keyword evidence="9 20" id="KW-0808">Transferase</keyword>
<dbReference type="OrthoDB" id="63267at2759"/>
<dbReference type="RefSeq" id="XP_068075734.1">
    <property type="nucleotide sequence ID" value="XM_068219633.1"/>
</dbReference>
<feature type="domain" description="Phorbol-ester/DAG-type" evidence="26">
    <location>
        <begin position="165"/>
        <end position="215"/>
    </location>
</feature>
<dbReference type="PRINTS" id="PR00008">
    <property type="entry name" value="DAGPEDOMAIN"/>
</dbReference>
<proteinExistence type="inferred from homology"/>
<organism evidence="28 30">
    <name type="scientific">Danio rerio</name>
    <name type="common">Zebrafish</name>
    <name type="synonym">Brachydanio rerio</name>
    <dbReference type="NCBI Taxonomy" id="7955"/>
    <lineage>
        <taxon>Eukaryota</taxon>
        <taxon>Metazoa</taxon>
        <taxon>Chordata</taxon>
        <taxon>Craniata</taxon>
        <taxon>Vertebrata</taxon>
        <taxon>Euteleostomi</taxon>
        <taxon>Actinopterygii</taxon>
        <taxon>Neopterygii</taxon>
        <taxon>Teleostei</taxon>
        <taxon>Ostariophysi</taxon>
        <taxon>Cypriniformes</taxon>
        <taxon>Danionidae</taxon>
        <taxon>Danioninae</taxon>
        <taxon>Danio</taxon>
    </lineage>
</organism>
<comment type="similarity">
    <text evidence="3 20">Belongs to the protein kinase superfamily. AGC Ser/Thr protein kinase family. PKC subfamily.</text>
</comment>